<dbReference type="InterPro" id="IPR003593">
    <property type="entry name" value="AAA+_ATPase"/>
</dbReference>
<organism evidence="4">
    <name type="scientific">Trypanosoma congolense (strain IL3000)</name>
    <dbReference type="NCBI Taxonomy" id="1068625"/>
    <lineage>
        <taxon>Eukaryota</taxon>
        <taxon>Discoba</taxon>
        <taxon>Euglenozoa</taxon>
        <taxon>Kinetoplastea</taxon>
        <taxon>Metakinetoplastina</taxon>
        <taxon>Trypanosomatida</taxon>
        <taxon>Trypanosomatidae</taxon>
        <taxon>Trypanosoma</taxon>
        <taxon>Nannomonas</taxon>
    </lineage>
</organism>
<accession>G0UNP2</accession>
<dbReference type="PANTHER" id="PTHR23070">
    <property type="entry name" value="BCS1 AAA-TYPE ATPASE"/>
    <property type="match status" value="1"/>
</dbReference>
<feature type="compositionally biased region" description="Basic and acidic residues" evidence="2">
    <location>
        <begin position="160"/>
        <end position="172"/>
    </location>
</feature>
<comment type="similarity">
    <text evidence="1">Belongs to the AAA ATPase family. BCS1 subfamily.</text>
</comment>
<dbReference type="EMBL" id="HE575319">
    <property type="protein sequence ID" value="CCC91002.1"/>
    <property type="molecule type" value="Genomic_DNA"/>
</dbReference>
<dbReference type="InterPro" id="IPR027417">
    <property type="entry name" value="P-loop_NTPase"/>
</dbReference>
<gene>
    <name evidence="4" type="ORF">TCIL3000_6_2430</name>
</gene>
<feature type="domain" description="AAA+ ATPase" evidence="3">
    <location>
        <begin position="297"/>
        <end position="460"/>
    </location>
</feature>
<dbReference type="InterPro" id="IPR050747">
    <property type="entry name" value="Mitochondrial_chaperone_BCS1"/>
</dbReference>
<dbReference type="Gene3D" id="3.40.50.300">
    <property type="entry name" value="P-loop containing nucleotide triphosphate hydrolases"/>
    <property type="match status" value="1"/>
</dbReference>
<proteinExistence type="inferred from homology"/>
<dbReference type="GO" id="GO:0005524">
    <property type="term" value="F:ATP binding"/>
    <property type="evidence" value="ECO:0007669"/>
    <property type="project" value="InterPro"/>
</dbReference>
<dbReference type="VEuPathDB" id="TriTrypDB:TcIL3000_6_2430"/>
<evidence type="ECO:0000256" key="2">
    <source>
        <dbReference type="SAM" id="MobiDB-lite"/>
    </source>
</evidence>
<dbReference type="InterPro" id="IPR003959">
    <property type="entry name" value="ATPase_AAA_core"/>
</dbReference>
<dbReference type="AlphaFoldDB" id="G0UNP2"/>
<dbReference type="SMART" id="SM00382">
    <property type="entry name" value="AAA"/>
    <property type="match status" value="1"/>
</dbReference>
<dbReference type="GO" id="GO:0016887">
    <property type="term" value="F:ATP hydrolysis activity"/>
    <property type="evidence" value="ECO:0007669"/>
    <property type="project" value="InterPro"/>
</dbReference>
<sequence>MDPFTTLLSFNLMASWRTGDVFVDTLTAMVLPLVTQVLSDFFAVQWPRLVEKIIKNFSAGKSEVRIQHGLSDKYMRALDLTEGSVLQEAVEQYVCEYIKPFYTSGEFVYTYAGVRNNTTCGESLSEILRRDFKLVSRPFKEKTELAKGVTLQIHEEEDAPKESSKKVEKGKTNVDQTDGDGGGSDKKSKTMRELILIMDGKRDDSNDYVMDLARKAFDVYVKKRDIASSSQRYLYHAGRANEDNSEGRRKLIKFMRYPLYDVKSFKSLFFPNKERLIELINQFEHRTGKFAVPGFPHKLTLLLHGPPGTGKTSLVKAIAQHTRRHIVAVPLSQIHTNRELIAYMNDEKFDVTNPEGNTTIVSLRAEKVIYLLEDIDATTDVILKGKQGDRPASCQTGNEMVKPLKSFDVLSVEGIIEAFGGILSSPGRIIVMTTNHIERLHSSLVRPGLITMQLYLGEFTEDYALQMVRHYYAIEDANDRRLEMLKNTLQAAAANGTRFSPSEMEQFCAEYDTVEELVEACFKGSRQTIF</sequence>
<name>G0UNP2_TRYCI</name>
<feature type="region of interest" description="Disordered" evidence="2">
    <location>
        <begin position="150"/>
        <end position="187"/>
    </location>
</feature>
<reference evidence="4" key="1">
    <citation type="journal article" date="2012" name="Proc. Natl. Acad. Sci. U.S.A.">
        <title>Antigenic diversity is generated by distinct evolutionary mechanisms in African trypanosome species.</title>
        <authorList>
            <person name="Jackson A.P."/>
            <person name="Berry A."/>
            <person name="Aslett M."/>
            <person name="Allison H.C."/>
            <person name="Burton P."/>
            <person name="Vavrova-Anderson J."/>
            <person name="Brown R."/>
            <person name="Browne H."/>
            <person name="Corton N."/>
            <person name="Hauser H."/>
            <person name="Gamble J."/>
            <person name="Gilderthorp R."/>
            <person name="Marcello L."/>
            <person name="McQuillan J."/>
            <person name="Otto T.D."/>
            <person name="Quail M.A."/>
            <person name="Sanders M.J."/>
            <person name="van Tonder A."/>
            <person name="Ginger M.L."/>
            <person name="Field M.C."/>
            <person name="Barry J.D."/>
            <person name="Hertz-Fowler C."/>
            <person name="Berriman M."/>
        </authorList>
    </citation>
    <scope>NUCLEOTIDE SEQUENCE</scope>
    <source>
        <strain evidence="4">IL3000</strain>
    </source>
</reference>
<evidence type="ECO:0000259" key="3">
    <source>
        <dbReference type="SMART" id="SM00382"/>
    </source>
</evidence>
<evidence type="ECO:0000256" key="1">
    <source>
        <dbReference type="ARBA" id="ARBA00007448"/>
    </source>
</evidence>
<protein>
    <recommendedName>
        <fullName evidence="3">AAA+ ATPase domain-containing protein</fullName>
    </recommendedName>
</protein>
<dbReference type="SUPFAM" id="SSF52540">
    <property type="entry name" value="P-loop containing nucleoside triphosphate hydrolases"/>
    <property type="match status" value="1"/>
</dbReference>
<dbReference type="Pfam" id="PF00004">
    <property type="entry name" value="AAA"/>
    <property type="match status" value="1"/>
</dbReference>
<evidence type="ECO:0000313" key="4">
    <source>
        <dbReference type="EMBL" id="CCC91002.1"/>
    </source>
</evidence>